<evidence type="ECO:0000256" key="1">
    <source>
        <dbReference type="ARBA" id="ARBA00022737"/>
    </source>
</evidence>
<keyword evidence="1" id="KW-0677">Repeat</keyword>
<dbReference type="InterPro" id="IPR000177">
    <property type="entry name" value="Apple"/>
</dbReference>
<evidence type="ECO:0000313" key="4">
    <source>
        <dbReference type="EMBL" id="TRY73220.1"/>
    </source>
</evidence>
<reference evidence="4 5" key="1">
    <citation type="journal article" date="2018" name="Nat. Ecol. Evol.">
        <title>Genomic signatures of mitonuclear coevolution across populations of Tigriopus californicus.</title>
        <authorList>
            <person name="Barreto F.S."/>
            <person name="Watson E.T."/>
            <person name="Lima T.G."/>
            <person name="Willett C.S."/>
            <person name="Edmands S."/>
            <person name="Li W."/>
            <person name="Burton R.S."/>
        </authorList>
    </citation>
    <scope>NUCLEOTIDE SEQUENCE [LARGE SCALE GENOMIC DNA]</scope>
    <source>
        <strain evidence="4 5">San Diego</strain>
    </source>
</reference>
<keyword evidence="5" id="KW-1185">Reference proteome</keyword>
<dbReference type="GO" id="GO:0006508">
    <property type="term" value="P:proteolysis"/>
    <property type="evidence" value="ECO:0007669"/>
    <property type="project" value="InterPro"/>
</dbReference>
<dbReference type="Gene3D" id="3.50.4.10">
    <property type="entry name" value="Hepatocyte Growth Factor"/>
    <property type="match status" value="2"/>
</dbReference>
<feature type="non-terminal residue" evidence="4">
    <location>
        <position position="173"/>
    </location>
</feature>
<protein>
    <recommendedName>
        <fullName evidence="3">Apple domain-containing protein</fullName>
    </recommendedName>
</protein>
<dbReference type="PROSITE" id="PS50948">
    <property type="entry name" value="PAN"/>
    <property type="match status" value="1"/>
</dbReference>
<sequence>MVVRTSFGCEKGDPCFQDFIDAHCMKKDTSYDGTEIESTVTVSIEQCHEMCLRHPDCDHASFSHDDDRCLLKSDKVTLKAQPGHYVIPKTCIPRCTMDTVDFAQMDLGGVSNVNSLMDCHALCLDKPDCFGVVWAKPFENNIYAKTCWFKNAFRVDSTRTMYYGVSMPRYCLH</sequence>
<evidence type="ECO:0000313" key="5">
    <source>
        <dbReference type="Proteomes" id="UP000318571"/>
    </source>
</evidence>
<accession>A0A553P6G8</accession>
<evidence type="ECO:0000259" key="3">
    <source>
        <dbReference type="PROSITE" id="PS50948"/>
    </source>
</evidence>
<dbReference type="Pfam" id="PF00024">
    <property type="entry name" value="PAN_1"/>
    <property type="match status" value="1"/>
</dbReference>
<organism evidence="4 5">
    <name type="scientific">Tigriopus californicus</name>
    <name type="common">Marine copepod</name>
    <dbReference type="NCBI Taxonomy" id="6832"/>
    <lineage>
        <taxon>Eukaryota</taxon>
        <taxon>Metazoa</taxon>
        <taxon>Ecdysozoa</taxon>
        <taxon>Arthropoda</taxon>
        <taxon>Crustacea</taxon>
        <taxon>Multicrustacea</taxon>
        <taxon>Hexanauplia</taxon>
        <taxon>Copepoda</taxon>
        <taxon>Harpacticoida</taxon>
        <taxon>Harpacticidae</taxon>
        <taxon>Tigriopus</taxon>
    </lineage>
</organism>
<comment type="caution">
    <text evidence="4">The sequence shown here is derived from an EMBL/GenBank/DDBJ whole genome shotgun (WGS) entry which is preliminary data.</text>
</comment>
<evidence type="ECO:0000256" key="2">
    <source>
        <dbReference type="ARBA" id="ARBA00023157"/>
    </source>
</evidence>
<keyword evidence="2" id="KW-1015">Disulfide bond</keyword>
<gene>
    <name evidence="4" type="ORF">TCAL_14020</name>
</gene>
<dbReference type="InterPro" id="IPR003609">
    <property type="entry name" value="Pan_app"/>
</dbReference>
<dbReference type="Proteomes" id="UP000318571">
    <property type="component" value="Chromosome 3"/>
</dbReference>
<proteinExistence type="predicted"/>
<dbReference type="SUPFAM" id="SSF57414">
    <property type="entry name" value="Hairpin loop containing domain-like"/>
    <property type="match status" value="1"/>
</dbReference>
<dbReference type="SMART" id="SM00223">
    <property type="entry name" value="APPLE"/>
    <property type="match status" value="1"/>
</dbReference>
<dbReference type="GO" id="GO:0005576">
    <property type="term" value="C:extracellular region"/>
    <property type="evidence" value="ECO:0007669"/>
    <property type="project" value="InterPro"/>
</dbReference>
<dbReference type="AlphaFoldDB" id="A0A553P6G8"/>
<feature type="domain" description="Apple" evidence="3">
    <location>
        <begin position="24"/>
        <end position="91"/>
    </location>
</feature>
<name>A0A553P6G8_TIGCA</name>
<dbReference type="EMBL" id="VCGU01000007">
    <property type="protein sequence ID" value="TRY73220.1"/>
    <property type="molecule type" value="Genomic_DNA"/>
</dbReference>
<dbReference type="Pfam" id="PF14295">
    <property type="entry name" value="PAN_4"/>
    <property type="match status" value="1"/>
</dbReference>